<reference evidence="2" key="2">
    <citation type="submission" date="2021-04" db="EMBL/GenBank/DDBJ databases">
        <authorList>
            <person name="Gilroy R."/>
        </authorList>
    </citation>
    <scope>NUCLEOTIDE SEQUENCE</scope>
    <source>
        <strain evidence="2">CHK188-11489</strain>
    </source>
</reference>
<dbReference type="Proteomes" id="UP000824105">
    <property type="component" value="Unassembled WGS sequence"/>
</dbReference>
<keyword evidence="1" id="KW-0812">Transmembrane</keyword>
<comment type="caution">
    <text evidence="2">The sequence shown here is derived from an EMBL/GenBank/DDBJ whole genome shotgun (WGS) entry which is preliminary data.</text>
</comment>
<accession>A0A9D2JN46</accession>
<keyword evidence="1" id="KW-0472">Membrane</keyword>
<feature type="transmembrane region" description="Helical" evidence="1">
    <location>
        <begin position="46"/>
        <end position="66"/>
    </location>
</feature>
<dbReference type="AlphaFoldDB" id="A0A9D2JN46"/>
<evidence type="ECO:0008006" key="4">
    <source>
        <dbReference type="Google" id="ProtNLM"/>
    </source>
</evidence>
<reference evidence="2" key="1">
    <citation type="journal article" date="2021" name="PeerJ">
        <title>Extensive microbial diversity within the chicken gut microbiome revealed by metagenomics and culture.</title>
        <authorList>
            <person name="Gilroy R."/>
            <person name="Ravi A."/>
            <person name="Getino M."/>
            <person name="Pursley I."/>
            <person name="Horton D.L."/>
            <person name="Alikhan N.F."/>
            <person name="Baker D."/>
            <person name="Gharbi K."/>
            <person name="Hall N."/>
            <person name="Watson M."/>
            <person name="Adriaenssens E.M."/>
            <person name="Foster-Nyarko E."/>
            <person name="Jarju S."/>
            <person name="Secka A."/>
            <person name="Antonio M."/>
            <person name="Oren A."/>
            <person name="Chaudhuri R.R."/>
            <person name="La Ragione R."/>
            <person name="Hildebrand F."/>
            <person name="Pallen M.J."/>
        </authorList>
    </citation>
    <scope>NUCLEOTIDE SEQUENCE</scope>
    <source>
        <strain evidence="2">CHK188-11489</strain>
    </source>
</reference>
<keyword evidence="1" id="KW-1133">Transmembrane helix</keyword>
<dbReference type="EMBL" id="DXBF01000018">
    <property type="protein sequence ID" value="HIZ61595.1"/>
    <property type="molecule type" value="Genomic_DNA"/>
</dbReference>
<proteinExistence type="predicted"/>
<evidence type="ECO:0000313" key="2">
    <source>
        <dbReference type="EMBL" id="HIZ61595.1"/>
    </source>
</evidence>
<evidence type="ECO:0000256" key="1">
    <source>
        <dbReference type="SAM" id="Phobius"/>
    </source>
</evidence>
<evidence type="ECO:0000313" key="3">
    <source>
        <dbReference type="Proteomes" id="UP000824105"/>
    </source>
</evidence>
<gene>
    <name evidence="2" type="ORF">H9724_02350</name>
</gene>
<protein>
    <recommendedName>
        <fullName evidence="4">DUF4367 domain-containing protein</fullName>
    </recommendedName>
</protein>
<sequence>MTPDRDELLLQKTLQEGLHPADRDLWPAVAEALPGAARRQRRRARALRVAVCLCVPVLLAAGALLGRAEFTNLRENPRPSFAPENNTGYAIRYDQTAYELPEELNRSLLESANGEADGGFSWYISTIGSQTPPLQSPGTHGYDSWLEMTADTGLPLVQSELLDNAACIDTVTLYRPTDWTQIEGMSSEEAADYLQELDRQNTYPVGFTVSWTGEGNPSYLNLRRVNRVSGQLGDYFIDVQAHAALSYEHVPAGTTLSNHEVWFSQQSALTWENEEYTTDSGIVALLPHCTSYEEPKYRDTFAFFTCDGIYYSLQALPTNGWEDGMTADARAVLKEVLDSFTPAEQD</sequence>
<name>A0A9D2JN46_9FIRM</name>
<organism evidence="2 3">
    <name type="scientific">Candidatus Gemmiger avistercoris</name>
    <dbReference type="NCBI Taxonomy" id="2838606"/>
    <lineage>
        <taxon>Bacteria</taxon>
        <taxon>Bacillati</taxon>
        <taxon>Bacillota</taxon>
        <taxon>Clostridia</taxon>
        <taxon>Eubacteriales</taxon>
        <taxon>Gemmiger</taxon>
    </lineage>
</organism>